<organism evidence="1 2">
    <name type="scientific">Ooceraea biroi</name>
    <name type="common">Clonal raider ant</name>
    <name type="synonym">Cerapachys biroi</name>
    <dbReference type="NCBI Taxonomy" id="2015173"/>
    <lineage>
        <taxon>Eukaryota</taxon>
        <taxon>Metazoa</taxon>
        <taxon>Ecdysozoa</taxon>
        <taxon>Arthropoda</taxon>
        <taxon>Hexapoda</taxon>
        <taxon>Insecta</taxon>
        <taxon>Pterygota</taxon>
        <taxon>Neoptera</taxon>
        <taxon>Endopterygota</taxon>
        <taxon>Hymenoptera</taxon>
        <taxon>Apocrita</taxon>
        <taxon>Aculeata</taxon>
        <taxon>Formicoidea</taxon>
        <taxon>Formicidae</taxon>
        <taxon>Dorylinae</taxon>
        <taxon>Ooceraea</taxon>
    </lineage>
</organism>
<dbReference type="AlphaFoldDB" id="A0A026WD93"/>
<dbReference type="EMBL" id="KK107278">
    <property type="protein sequence ID" value="EZA53601.1"/>
    <property type="molecule type" value="Genomic_DNA"/>
</dbReference>
<dbReference type="Proteomes" id="UP000053097">
    <property type="component" value="Unassembled WGS sequence"/>
</dbReference>
<protein>
    <submittedName>
        <fullName evidence="1">Uncharacterized protein</fullName>
    </submittedName>
</protein>
<dbReference type="OMA" id="YCKEEAL"/>
<keyword evidence="2" id="KW-1185">Reference proteome</keyword>
<proteinExistence type="predicted"/>
<accession>A0A026WD93</accession>
<evidence type="ECO:0000313" key="2">
    <source>
        <dbReference type="Proteomes" id="UP000053097"/>
    </source>
</evidence>
<dbReference type="STRING" id="2015173.A0A026WD93"/>
<name>A0A026WD93_OOCBI</name>
<dbReference type="OrthoDB" id="7700296at2759"/>
<sequence>MSLISQGRRDAAAIVKEVTCSSPQRATKIKKRLSSSQEPTKMIENEALVLYVDTKMTKRQYLAIRDNTKDHRVNIYPSYEQLLLAKKNCYPPDITVTEISAEIKLQSLVDHTIKRLMLAQNEVLAQVNCIELKIIFKWGSDGAAGQSRYKQRFASENDDDSFLFSISLVPLRLIAKKTMKKLLYGKIHQLRRQNIVVR</sequence>
<evidence type="ECO:0000313" key="1">
    <source>
        <dbReference type="EMBL" id="EZA53601.1"/>
    </source>
</evidence>
<gene>
    <name evidence="1" type="ORF">X777_06930</name>
</gene>
<reference evidence="1 2" key="1">
    <citation type="journal article" date="2014" name="Curr. Biol.">
        <title>The genome of the clonal raider ant Cerapachys biroi.</title>
        <authorList>
            <person name="Oxley P.R."/>
            <person name="Ji L."/>
            <person name="Fetter-Pruneda I."/>
            <person name="McKenzie S.K."/>
            <person name="Li C."/>
            <person name="Hu H."/>
            <person name="Zhang G."/>
            <person name="Kronauer D.J."/>
        </authorList>
    </citation>
    <scope>NUCLEOTIDE SEQUENCE [LARGE SCALE GENOMIC DNA]</scope>
</reference>